<evidence type="ECO:0000313" key="2">
    <source>
        <dbReference type="Proteomes" id="UP000789396"/>
    </source>
</evidence>
<dbReference type="Proteomes" id="UP000789396">
    <property type="component" value="Unassembled WGS sequence"/>
</dbReference>
<keyword evidence="2" id="KW-1185">Reference proteome</keyword>
<name>A0A9N9GPY0_9GLOM</name>
<proteinExistence type="predicted"/>
<gene>
    <name evidence="1" type="ORF">RFULGI_LOCUS7497</name>
</gene>
<accession>A0A9N9GPY0</accession>
<dbReference type="EMBL" id="CAJVPZ010010948">
    <property type="protein sequence ID" value="CAG8624889.1"/>
    <property type="molecule type" value="Genomic_DNA"/>
</dbReference>
<sequence length="152" mass="17688">MPPLCRLLPRTVKDPANIRTDRIIQNHRSRRVRTSAIKQQRKYKIGLNFQERVSSVHHSLKPSRICLYCNAKLFAGEIEGKCCINEKIKLALTEYIAPLEDLFRRLDNVGNKFRCNIRAYNNIFVFTSMGVRIDENLANGKIRYDLINVPNK</sequence>
<dbReference type="AlphaFoldDB" id="A0A9N9GPY0"/>
<evidence type="ECO:0000313" key="1">
    <source>
        <dbReference type="EMBL" id="CAG8624889.1"/>
    </source>
</evidence>
<comment type="caution">
    <text evidence="1">The sequence shown here is derived from an EMBL/GenBank/DDBJ whole genome shotgun (WGS) entry which is preliminary data.</text>
</comment>
<dbReference type="OrthoDB" id="1748060at2759"/>
<reference evidence="1" key="1">
    <citation type="submission" date="2021-06" db="EMBL/GenBank/DDBJ databases">
        <authorList>
            <person name="Kallberg Y."/>
            <person name="Tangrot J."/>
            <person name="Rosling A."/>
        </authorList>
    </citation>
    <scope>NUCLEOTIDE SEQUENCE</scope>
    <source>
        <strain evidence="1">IN212</strain>
    </source>
</reference>
<protein>
    <submittedName>
        <fullName evidence="1">3433_t:CDS:1</fullName>
    </submittedName>
</protein>
<organism evidence="1 2">
    <name type="scientific">Racocetra fulgida</name>
    <dbReference type="NCBI Taxonomy" id="60492"/>
    <lineage>
        <taxon>Eukaryota</taxon>
        <taxon>Fungi</taxon>
        <taxon>Fungi incertae sedis</taxon>
        <taxon>Mucoromycota</taxon>
        <taxon>Glomeromycotina</taxon>
        <taxon>Glomeromycetes</taxon>
        <taxon>Diversisporales</taxon>
        <taxon>Gigasporaceae</taxon>
        <taxon>Racocetra</taxon>
    </lineage>
</organism>